<dbReference type="Proteomes" id="UP001075461">
    <property type="component" value="Unassembled WGS sequence"/>
</dbReference>
<dbReference type="EMBL" id="JAPXGP010000001">
    <property type="protein sequence ID" value="MCZ6161033.1"/>
    <property type="molecule type" value="Genomic_DNA"/>
</dbReference>
<keyword evidence="1" id="KW-0472">Membrane</keyword>
<reference evidence="2" key="1">
    <citation type="submission" date="2022-12" db="EMBL/GenBank/DDBJ databases">
        <title>Species Delineation and Comparative Genomics within the Campylobacter ureolyticus Complex.</title>
        <authorList>
            <person name="Maki J."/>
            <person name="Howard M."/>
            <person name="Connelly S."/>
            <person name="Hardy D.J."/>
            <person name="Cameron A."/>
        </authorList>
    </citation>
    <scope>NUCLEOTIDE SEQUENCE</scope>
    <source>
        <strain evidence="2">URMC_786</strain>
    </source>
</reference>
<feature type="transmembrane region" description="Helical" evidence="1">
    <location>
        <begin position="79"/>
        <end position="95"/>
    </location>
</feature>
<evidence type="ECO:0000313" key="2">
    <source>
        <dbReference type="EMBL" id="MCZ6161033.1"/>
    </source>
</evidence>
<name>A0A9Q4PT67_9BACT</name>
<protein>
    <submittedName>
        <fullName evidence="2">Uncharacterized protein</fullName>
    </submittedName>
</protein>
<dbReference type="AlphaFoldDB" id="A0A9Q4PT67"/>
<sequence>MPNEKSQISLTKKRIFLVKIQAMIYFLCIVAVIFGAYYFGDDFVIKFQFFKIYFLFFILISFCKTFYFDNIIQSKNHMFILFLNLLSLCYLYIIDENIVNISFFLLSIFLFLFTTYLMYKFLKSISKKALFKSFLYINFSVIFMFILHVALLYDKYSIKTKEPELWIVLVWIAVYTILPLSFLLSIPLNLISEYRYFKKELNKNSNKLLN</sequence>
<evidence type="ECO:0000313" key="3">
    <source>
        <dbReference type="Proteomes" id="UP001075461"/>
    </source>
</evidence>
<gene>
    <name evidence="2" type="ORF">O6B92_01540</name>
</gene>
<feature type="transmembrane region" description="Helical" evidence="1">
    <location>
        <begin position="134"/>
        <end position="153"/>
    </location>
</feature>
<organism evidence="2 3">
    <name type="scientific">Campylobacter ureolyticus</name>
    <dbReference type="NCBI Taxonomy" id="827"/>
    <lineage>
        <taxon>Bacteria</taxon>
        <taxon>Pseudomonadati</taxon>
        <taxon>Campylobacterota</taxon>
        <taxon>Epsilonproteobacteria</taxon>
        <taxon>Campylobacterales</taxon>
        <taxon>Campylobacteraceae</taxon>
        <taxon>Campylobacter</taxon>
    </lineage>
</organism>
<evidence type="ECO:0000256" key="1">
    <source>
        <dbReference type="SAM" id="Phobius"/>
    </source>
</evidence>
<accession>A0A9Q4PT67</accession>
<proteinExistence type="predicted"/>
<comment type="caution">
    <text evidence="2">The sequence shown here is derived from an EMBL/GenBank/DDBJ whole genome shotgun (WGS) entry which is preliminary data.</text>
</comment>
<feature type="transmembrane region" description="Helical" evidence="1">
    <location>
        <begin position="101"/>
        <end position="122"/>
    </location>
</feature>
<feature type="transmembrane region" description="Helical" evidence="1">
    <location>
        <begin position="165"/>
        <end position="191"/>
    </location>
</feature>
<dbReference type="RefSeq" id="WP_269479524.1">
    <property type="nucleotide sequence ID" value="NZ_JAPXGP010000001.1"/>
</dbReference>
<keyword evidence="1" id="KW-0812">Transmembrane</keyword>
<feature type="transmembrane region" description="Helical" evidence="1">
    <location>
        <begin position="20"/>
        <end position="39"/>
    </location>
</feature>
<feature type="transmembrane region" description="Helical" evidence="1">
    <location>
        <begin position="45"/>
        <end position="67"/>
    </location>
</feature>
<keyword evidence="1" id="KW-1133">Transmembrane helix</keyword>